<dbReference type="AlphaFoldDB" id="A0ABC8D9N9"/>
<dbReference type="Proteomes" id="UP000250069">
    <property type="component" value="Chromosome"/>
</dbReference>
<evidence type="ECO:0000313" key="2">
    <source>
        <dbReference type="Proteomes" id="UP000250069"/>
    </source>
</evidence>
<name>A0ABC8D9N9_BACVE</name>
<dbReference type="EMBL" id="CP030150">
    <property type="protein sequence ID" value="AWX72554.1"/>
    <property type="molecule type" value="Genomic_DNA"/>
</dbReference>
<accession>A0ABC8D9N9</accession>
<protein>
    <submittedName>
        <fullName evidence="1">Uncharacterized protein</fullName>
    </submittedName>
</protein>
<reference evidence="1 2" key="1">
    <citation type="submission" date="2018-06" db="EMBL/GenBank/DDBJ databases">
        <title>Complete Genome Sequence of Bacillus velezensis DSYZ, a Plant Growth-Promoting Rhizobacterium with Antifungal Activity.</title>
        <authorList>
            <person name="Du B."/>
            <person name="Ding Y."/>
            <person name="Liu K."/>
            <person name="Yao L."/>
            <person name="Wang C."/>
            <person name="Li H."/>
            <person name="Liu H."/>
        </authorList>
    </citation>
    <scope>NUCLEOTIDE SEQUENCE [LARGE SCALE GENOMIC DNA]</scope>
    <source>
        <strain evidence="1 2">DSYZ</strain>
    </source>
</reference>
<sequence length="68" mass="8506">MYWRWRIITEHFKNIQILFNKMERQMGTVKEALENKEYERAHRNLINLSDNNEELMQEIRWARKGIKI</sequence>
<evidence type="ECO:0000313" key="1">
    <source>
        <dbReference type="EMBL" id="AWX72554.1"/>
    </source>
</evidence>
<organism evidence="1 2">
    <name type="scientific">Bacillus velezensis</name>
    <dbReference type="NCBI Taxonomy" id="492670"/>
    <lineage>
        <taxon>Bacteria</taxon>
        <taxon>Bacillati</taxon>
        <taxon>Bacillota</taxon>
        <taxon>Bacilli</taxon>
        <taxon>Bacillales</taxon>
        <taxon>Bacillaceae</taxon>
        <taxon>Bacillus</taxon>
        <taxon>Bacillus amyloliquefaciens group</taxon>
    </lineage>
</organism>
<gene>
    <name evidence="1" type="ORF">BVDSYZ_11180</name>
</gene>
<proteinExistence type="predicted"/>